<dbReference type="AlphaFoldDB" id="A0A840PLD0"/>
<proteinExistence type="predicted"/>
<dbReference type="EMBL" id="JACHGN010000024">
    <property type="protein sequence ID" value="MBB5138601.1"/>
    <property type="molecule type" value="Genomic_DNA"/>
</dbReference>
<gene>
    <name evidence="1" type="ORF">HNP84_008355</name>
</gene>
<evidence type="ECO:0000313" key="1">
    <source>
        <dbReference type="EMBL" id="MBB5138601.1"/>
    </source>
</evidence>
<organism evidence="1 2">
    <name type="scientific">Thermocatellispora tengchongensis</name>
    <dbReference type="NCBI Taxonomy" id="1073253"/>
    <lineage>
        <taxon>Bacteria</taxon>
        <taxon>Bacillati</taxon>
        <taxon>Actinomycetota</taxon>
        <taxon>Actinomycetes</taxon>
        <taxon>Streptosporangiales</taxon>
        <taxon>Streptosporangiaceae</taxon>
        <taxon>Thermocatellispora</taxon>
    </lineage>
</organism>
<accession>A0A840PLD0</accession>
<name>A0A840PLD0_9ACTN</name>
<keyword evidence="2" id="KW-1185">Reference proteome</keyword>
<comment type="caution">
    <text evidence="1">The sequence shown here is derived from an EMBL/GenBank/DDBJ whole genome shotgun (WGS) entry which is preliminary data.</text>
</comment>
<reference evidence="1 2" key="1">
    <citation type="submission" date="2020-08" db="EMBL/GenBank/DDBJ databases">
        <title>Genomic Encyclopedia of Type Strains, Phase IV (KMG-IV): sequencing the most valuable type-strain genomes for metagenomic binning, comparative biology and taxonomic classification.</title>
        <authorList>
            <person name="Goeker M."/>
        </authorList>
    </citation>
    <scope>NUCLEOTIDE SEQUENCE [LARGE SCALE GENOMIC DNA]</scope>
    <source>
        <strain evidence="1 2">DSM 45615</strain>
    </source>
</reference>
<sequence length="114" mass="13105">MTVLALLTDAPFRVRFAISKPSLETFAKTASLTEDKPIDSCRWVGLYYMCWAYRYETASGVHFRGGATLSSREWAIETNTGFVYLPKGRPEETLDDSYRHLGGPWYGWHGWDSW</sequence>
<dbReference type="Proteomes" id="UP000578449">
    <property type="component" value="Unassembled WGS sequence"/>
</dbReference>
<dbReference type="RefSeq" id="WP_185055466.1">
    <property type="nucleotide sequence ID" value="NZ_BAABIX010000025.1"/>
</dbReference>
<protein>
    <submittedName>
        <fullName evidence="1">Uncharacterized protein</fullName>
    </submittedName>
</protein>
<evidence type="ECO:0000313" key="2">
    <source>
        <dbReference type="Proteomes" id="UP000578449"/>
    </source>
</evidence>